<feature type="domain" description="Orc1-like AAA ATPase" evidence="7">
    <location>
        <begin position="15"/>
        <end position="158"/>
    </location>
</feature>
<dbReference type="Gene3D" id="3.40.50.300">
    <property type="entry name" value="P-loop containing nucleotide triphosphate hydrolases"/>
    <property type="match status" value="1"/>
</dbReference>
<dbReference type="InterPro" id="IPR020796">
    <property type="entry name" value="ORC5"/>
</dbReference>
<proteinExistence type="inferred from homology"/>
<sequence length="455" mass="50149">MLPDELLTILNDQYPCRELQLRQLAALYAPSLPSPSAVVAHGLEATGKSSIIKSFLKSSNIPHAIIDSRECITGRHLLERTASCVDAYQNFGDGEANTPLYSRTENISALAVHLQRLLEGAGRFVLVFDGIDRQREAPPTLLPALARFGEIISNLSIIFIVQVPSPRLLHSPGVPHIFFAPYTRDQAIKILSTDPPSIFLEPPSPSAEYTDDLAAEDNAWLWTRFLGVVWDSLAKGAARDIVSFRSVATKLWRPFVQPIVDGTFGTRDFSRLMVHRRTLFQSEVALLDGIIPKDPVSTATARSTAKAITHDLPYYSKYLLCAAYLASYNPARQDPIYFMKATDKRRRKRGGGTALSRSKNRKIPRHLLTPSPFPLERLLAIFRAIVPHAVPQSADIYTQIATLASLRLLLRSGVGGGDALDASCKWRVNFGWDFVTGLGRSVGFEVAEFLAGGGE</sequence>
<keyword evidence="3" id="KW-0235">DNA replication</keyword>
<evidence type="ECO:0000256" key="3">
    <source>
        <dbReference type="ARBA" id="ARBA00022705"/>
    </source>
</evidence>
<dbReference type="InterPro" id="IPR041664">
    <property type="entry name" value="AAA_16"/>
</dbReference>
<reference evidence="10" key="1">
    <citation type="submission" date="2022-10" db="EMBL/GenBank/DDBJ databases">
        <title>Culturing micro-colonial fungi from biological soil crusts in the Mojave desert and describing Neophaeococcomyces mojavensis, and introducing the new genera and species Taxawa tesnikishii.</title>
        <authorList>
            <person name="Kurbessoian T."/>
            <person name="Stajich J.E."/>
        </authorList>
    </citation>
    <scope>NUCLEOTIDE SEQUENCE</scope>
    <source>
        <strain evidence="10">TK_1</strain>
    </source>
</reference>
<evidence type="ECO:0008006" key="12">
    <source>
        <dbReference type="Google" id="ProtNLM"/>
    </source>
</evidence>
<dbReference type="EMBL" id="JAPDRL010000022">
    <property type="protein sequence ID" value="KAJ9666134.1"/>
    <property type="molecule type" value="Genomic_DNA"/>
</dbReference>
<evidence type="ECO:0000313" key="10">
    <source>
        <dbReference type="EMBL" id="KAJ9666134.1"/>
    </source>
</evidence>
<dbReference type="SUPFAM" id="SSF52540">
    <property type="entry name" value="P-loop containing nucleoside triphosphate hydrolases"/>
    <property type="match status" value="1"/>
</dbReference>
<accession>A0ABQ9NUP6</accession>
<dbReference type="InterPro" id="IPR047088">
    <property type="entry name" value="ORC5_C"/>
</dbReference>
<dbReference type="Pfam" id="PF14630">
    <property type="entry name" value="ORC5_C"/>
    <property type="match status" value="1"/>
</dbReference>
<dbReference type="PANTHER" id="PTHR12705">
    <property type="entry name" value="ORIGIN RECOGNITION COMPLEX SUBUNIT 5"/>
    <property type="match status" value="1"/>
</dbReference>
<gene>
    <name evidence="10" type="ORF">H2201_003812</name>
</gene>
<comment type="caution">
    <text evidence="10">The sequence shown here is derived from an EMBL/GenBank/DDBJ whole genome shotgun (WGS) entry which is preliminary data.</text>
</comment>
<keyword evidence="4" id="KW-0547">Nucleotide-binding</keyword>
<feature type="domain" description="Origin recognition complex subunit 5 C-terminal" evidence="8">
    <location>
        <begin position="312"/>
        <end position="450"/>
    </location>
</feature>
<evidence type="ECO:0000256" key="1">
    <source>
        <dbReference type="ARBA" id="ARBA00004123"/>
    </source>
</evidence>
<evidence type="ECO:0000313" key="11">
    <source>
        <dbReference type="Proteomes" id="UP001172684"/>
    </source>
</evidence>
<organism evidence="10 11">
    <name type="scientific">Coniosporium apollinis</name>
    <dbReference type="NCBI Taxonomy" id="61459"/>
    <lineage>
        <taxon>Eukaryota</taxon>
        <taxon>Fungi</taxon>
        <taxon>Dikarya</taxon>
        <taxon>Ascomycota</taxon>
        <taxon>Pezizomycotina</taxon>
        <taxon>Dothideomycetes</taxon>
        <taxon>Dothideomycetes incertae sedis</taxon>
        <taxon>Coniosporium</taxon>
    </lineage>
</organism>
<dbReference type="InterPro" id="IPR048866">
    <property type="entry name" value="ORC5_lid"/>
</dbReference>
<feature type="domain" description="ORC5 lid" evidence="9">
    <location>
        <begin position="222"/>
        <end position="281"/>
    </location>
</feature>
<keyword evidence="5" id="KW-0067">ATP-binding</keyword>
<protein>
    <recommendedName>
        <fullName evidence="12">Orc1-like AAA ATPase domain-containing protein</fullName>
    </recommendedName>
</protein>
<dbReference type="Proteomes" id="UP001172684">
    <property type="component" value="Unassembled WGS sequence"/>
</dbReference>
<dbReference type="Pfam" id="PF13191">
    <property type="entry name" value="AAA_16"/>
    <property type="match status" value="1"/>
</dbReference>
<dbReference type="Gene3D" id="1.10.8.60">
    <property type="match status" value="1"/>
</dbReference>
<dbReference type="PANTHER" id="PTHR12705:SF0">
    <property type="entry name" value="ORIGIN RECOGNITION COMPLEX SUBUNIT 5"/>
    <property type="match status" value="1"/>
</dbReference>
<evidence type="ECO:0000256" key="2">
    <source>
        <dbReference type="ARBA" id="ARBA00006269"/>
    </source>
</evidence>
<evidence type="ECO:0000259" key="9">
    <source>
        <dbReference type="Pfam" id="PF21639"/>
    </source>
</evidence>
<evidence type="ECO:0000259" key="7">
    <source>
        <dbReference type="Pfam" id="PF13191"/>
    </source>
</evidence>
<name>A0ABQ9NUP6_9PEZI</name>
<keyword evidence="6" id="KW-0539">Nucleus</keyword>
<evidence type="ECO:0000256" key="4">
    <source>
        <dbReference type="ARBA" id="ARBA00022741"/>
    </source>
</evidence>
<evidence type="ECO:0000259" key="8">
    <source>
        <dbReference type="Pfam" id="PF14630"/>
    </source>
</evidence>
<comment type="similarity">
    <text evidence="2">Belongs to the ORC5 family.</text>
</comment>
<comment type="subcellular location">
    <subcellularLocation>
        <location evidence="1">Nucleus</location>
    </subcellularLocation>
</comment>
<evidence type="ECO:0000256" key="6">
    <source>
        <dbReference type="ARBA" id="ARBA00023242"/>
    </source>
</evidence>
<keyword evidence="11" id="KW-1185">Reference proteome</keyword>
<dbReference type="Pfam" id="PF21639">
    <property type="entry name" value="ORC5_lid"/>
    <property type="match status" value="1"/>
</dbReference>
<evidence type="ECO:0000256" key="5">
    <source>
        <dbReference type="ARBA" id="ARBA00022840"/>
    </source>
</evidence>
<dbReference type="InterPro" id="IPR027417">
    <property type="entry name" value="P-loop_NTPase"/>
</dbReference>